<dbReference type="Proteomes" id="UP000275180">
    <property type="component" value="Unassembled WGS sequence"/>
</dbReference>
<name>A0A3M6RUL9_9BURK</name>
<sequence length="118" mass="13034">MLQFIRGRSFRQAANALHLSLGMVHKICNGYWPANSAKIMAAWDRYKSKQQASRGPSIKAIRRVHAGGVVHYRGRQYTHPQLTALAGTVPLCRAPEGQLQAVLIGEVTTYLPLQPVEG</sequence>
<evidence type="ECO:0000313" key="2">
    <source>
        <dbReference type="Proteomes" id="UP000275180"/>
    </source>
</evidence>
<proteinExistence type="predicted"/>
<dbReference type="AlphaFoldDB" id="A0A3M6RUL9"/>
<evidence type="ECO:0000313" key="1">
    <source>
        <dbReference type="EMBL" id="RMX19007.1"/>
    </source>
</evidence>
<dbReference type="EMBL" id="RDQJ01000001">
    <property type="protein sequence ID" value="RMX19007.1"/>
    <property type="molecule type" value="Genomic_DNA"/>
</dbReference>
<reference evidence="1 2" key="1">
    <citation type="submission" date="2018-10" db="EMBL/GenBank/DDBJ databases">
        <title>Comamonadaceae CDC group NO-1 genome sequencing and assembly.</title>
        <authorList>
            <person name="Bernier A.-M."/>
            <person name="Bernard K."/>
        </authorList>
    </citation>
    <scope>NUCLEOTIDE SEQUENCE [LARGE SCALE GENOMIC DNA]</scope>
    <source>
        <strain evidence="1 2">NML180582</strain>
    </source>
</reference>
<organism evidence="1 2">
    <name type="scientific">Vandammella animalimorsus</name>
    <dbReference type="NCBI Taxonomy" id="2029117"/>
    <lineage>
        <taxon>Bacteria</taxon>
        <taxon>Pseudomonadati</taxon>
        <taxon>Pseudomonadota</taxon>
        <taxon>Betaproteobacteria</taxon>
        <taxon>Burkholderiales</taxon>
        <taxon>Comamonadaceae</taxon>
        <taxon>Vandammella</taxon>
    </lineage>
</organism>
<protein>
    <submittedName>
        <fullName evidence="1">Uncharacterized protein</fullName>
    </submittedName>
</protein>
<comment type="caution">
    <text evidence="1">The sequence shown here is derived from an EMBL/GenBank/DDBJ whole genome shotgun (WGS) entry which is preliminary data.</text>
</comment>
<accession>A0A3M6RUL9</accession>
<gene>
    <name evidence="1" type="ORF">EBQ34_01235</name>
</gene>